<dbReference type="SUPFAM" id="SSF52047">
    <property type="entry name" value="RNI-like"/>
    <property type="match status" value="1"/>
</dbReference>
<reference evidence="1" key="2">
    <citation type="submission" date="2023-05" db="EMBL/GenBank/DDBJ databases">
        <authorList>
            <person name="Schelkunov M.I."/>
        </authorList>
    </citation>
    <scope>NUCLEOTIDE SEQUENCE</scope>
    <source>
        <strain evidence="1">Hsosn_3</strain>
        <tissue evidence="1">Leaf</tissue>
    </source>
</reference>
<evidence type="ECO:0000313" key="1">
    <source>
        <dbReference type="EMBL" id="KAK1362694.1"/>
    </source>
</evidence>
<name>A0AAD8H8U6_9APIA</name>
<protein>
    <submittedName>
        <fullName evidence="1">F-box domain-containing protein</fullName>
    </submittedName>
</protein>
<dbReference type="PANTHER" id="PTHR34223">
    <property type="entry name" value="OS11G0201299 PROTEIN"/>
    <property type="match status" value="1"/>
</dbReference>
<dbReference type="InterPro" id="IPR032675">
    <property type="entry name" value="LRR_dom_sf"/>
</dbReference>
<dbReference type="PANTHER" id="PTHR34223:SF51">
    <property type="entry name" value="OS06G0556300 PROTEIN"/>
    <property type="match status" value="1"/>
</dbReference>
<keyword evidence="2" id="KW-1185">Reference proteome</keyword>
<reference evidence="1" key="1">
    <citation type="submission" date="2023-02" db="EMBL/GenBank/DDBJ databases">
        <title>Genome of toxic invasive species Heracleum sosnowskyi carries increased number of genes despite the absence of recent whole-genome duplications.</title>
        <authorList>
            <person name="Schelkunov M."/>
            <person name="Shtratnikova V."/>
            <person name="Makarenko M."/>
            <person name="Klepikova A."/>
            <person name="Omelchenko D."/>
            <person name="Novikova G."/>
            <person name="Obukhova E."/>
            <person name="Bogdanov V."/>
            <person name="Penin A."/>
            <person name="Logacheva M."/>
        </authorList>
    </citation>
    <scope>NUCLEOTIDE SEQUENCE</scope>
    <source>
        <strain evidence="1">Hsosn_3</strain>
        <tissue evidence="1">Leaf</tissue>
    </source>
</reference>
<dbReference type="InterPro" id="IPR053197">
    <property type="entry name" value="F-box_SCFL_complex_component"/>
</dbReference>
<accession>A0AAD8H8U6</accession>
<sequence>MVRKKKVKIRREDNGGDIISQLPDEMIHKILSFSDARYSKKIPKNSNDECKFIDHVLSRRDDQSPIKKLKLSVVHRDSRWIIDWFRDYALSHKVESLQIDSVHHLVRHNLSSYDSQSLKQLKLAVSVKFGTPFEQDTWFLPALTTLDLTGLTSKEYKLPSSCLFCLFSLQTLHLNSFDLPQSFSLHSLKTLFLARCNLPQGPCKLPALLTLELHDVVYPANMTEFFSGLVSLQNLTLFFNQVLLKDCLINCPQLVNLKITNATTRPCGNIMIFSPKICNFTSVGIFSISFGLSQLENVYVKLWERTRCRAWKLKQYYCRFLSMFLAFGSAKILSFDSETIKALSTISDIVAQCGSPFSNLKYLKLPEGCEESIICGSIKSYLLNGSPRATIITKTPQVADEVAFSAAVGGDGDGQVRSSRGDGDTGLWQGHKVKSEFVGLLDLIMKKYPETFEYFTTNTESKLFCTMKLNMLCTSVDAFSKISTTEVDDKMVTEHKVVFAELQKLGFKVNWLESHLNCIERGISKSLLHD</sequence>
<comment type="caution">
    <text evidence="1">The sequence shown here is derived from an EMBL/GenBank/DDBJ whole genome shotgun (WGS) entry which is preliminary data.</text>
</comment>
<dbReference type="AlphaFoldDB" id="A0AAD8H8U6"/>
<dbReference type="Gene3D" id="3.80.10.10">
    <property type="entry name" value="Ribonuclease Inhibitor"/>
    <property type="match status" value="1"/>
</dbReference>
<proteinExistence type="predicted"/>
<dbReference type="Proteomes" id="UP001237642">
    <property type="component" value="Unassembled WGS sequence"/>
</dbReference>
<dbReference type="EMBL" id="JAUIZM010000010">
    <property type="protein sequence ID" value="KAK1362694.1"/>
    <property type="molecule type" value="Genomic_DNA"/>
</dbReference>
<gene>
    <name evidence="1" type="ORF">POM88_047168</name>
</gene>
<organism evidence="1 2">
    <name type="scientific">Heracleum sosnowskyi</name>
    <dbReference type="NCBI Taxonomy" id="360622"/>
    <lineage>
        <taxon>Eukaryota</taxon>
        <taxon>Viridiplantae</taxon>
        <taxon>Streptophyta</taxon>
        <taxon>Embryophyta</taxon>
        <taxon>Tracheophyta</taxon>
        <taxon>Spermatophyta</taxon>
        <taxon>Magnoliopsida</taxon>
        <taxon>eudicotyledons</taxon>
        <taxon>Gunneridae</taxon>
        <taxon>Pentapetalae</taxon>
        <taxon>asterids</taxon>
        <taxon>campanulids</taxon>
        <taxon>Apiales</taxon>
        <taxon>Apiaceae</taxon>
        <taxon>Apioideae</taxon>
        <taxon>apioid superclade</taxon>
        <taxon>Tordylieae</taxon>
        <taxon>Tordyliinae</taxon>
        <taxon>Heracleum</taxon>
    </lineage>
</organism>
<evidence type="ECO:0000313" key="2">
    <source>
        <dbReference type="Proteomes" id="UP001237642"/>
    </source>
</evidence>